<gene>
    <name evidence="3" type="ORF">ERS007739_03813</name>
    <name evidence="2" type="ORF">ERS027659_02362</name>
</gene>
<dbReference type="EMBL" id="CNFT01000550">
    <property type="protein sequence ID" value="CKR90156.1"/>
    <property type="molecule type" value="Genomic_DNA"/>
</dbReference>
<reference evidence="4 5" key="2">
    <citation type="submission" date="2015-03" db="EMBL/GenBank/DDBJ databases">
        <authorList>
            <consortium name="Pathogen Informatics"/>
        </authorList>
    </citation>
    <scope>NUCLEOTIDE SEQUENCE [LARGE SCALE GENOMIC DNA]</scope>
    <source>
        <strain evidence="2 5">Bir 185</strain>
        <strain evidence="4">N09902308</strain>
    </source>
</reference>
<organism evidence="2 5">
    <name type="scientific">Mycobacterium tuberculosis</name>
    <dbReference type="NCBI Taxonomy" id="1773"/>
    <lineage>
        <taxon>Bacteria</taxon>
        <taxon>Bacillati</taxon>
        <taxon>Actinomycetota</taxon>
        <taxon>Actinomycetes</taxon>
        <taxon>Mycobacteriales</taxon>
        <taxon>Mycobacteriaceae</taxon>
        <taxon>Mycobacterium</taxon>
        <taxon>Mycobacterium tuberculosis complex</taxon>
    </lineage>
</organism>
<dbReference type="Proteomes" id="UP000039021">
    <property type="component" value="Unassembled WGS sequence"/>
</dbReference>
<dbReference type="Proteomes" id="UP000050164">
    <property type="component" value="Unassembled WGS sequence"/>
</dbReference>
<dbReference type="AlphaFoldDB" id="A0A655A4S8"/>
<proteinExistence type="predicted"/>
<feature type="region of interest" description="Disordered" evidence="1">
    <location>
        <begin position="52"/>
        <end position="77"/>
    </location>
</feature>
<evidence type="ECO:0000313" key="2">
    <source>
        <dbReference type="EMBL" id="CKR90156.1"/>
    </source>
</evidence>
<evidence type="ECO:0000313" key="4">
    <source>
        <dbReference type="Proteomes" id="UP000039021"/>
    </source>
</evidence>
<protein>
    <submittedName>
        <fullName evidence="2">Uncharacterized protein</fullName>
    </submittedName>
</protein>
<feature type="compositionally biased region" description="Polar residues" evidence="1">
    <location>
        <begin position="55"/>
        <end position="66"/>
    </location>
</feature>
<reference evidence="3" key="1">
    <citation type="submission" date="2015-03" db="EMBL/GenBank/DDBJ databases">
        <authorList>
            <consortium name="Pathogen Informatics"/>
            <person name="Murphy D."/>
        </authorList>
    </citation>
    <scope>NUCLEOTIDE SEQUENCE</scope>
    <source>
        <strain evidence="3">N09902308</strain>
    </source>
</reference>
<dbReference type="EMBL" id="CSBK01002102">
    <property type="protein sequence ID" value="COZ49094.1"/>
    <property type="molecule type" value="Genomic_DNA"/>
</dbReference>
<sequence length="77" mass="7911">MVLKPPSVPISRTRRAWMAPASRHRNLPCCADTAMRGNSAASLAANAAANAGSSPTSVLSKNASTSGGLGCWSMPKR</sequence>
<evidence type="ECO:0000313" key="3">
    <source>
        <dbReference type="EMBL" id="COZ49094.1"/>
    </source>
</evidence>
<evidence type="ECO:0000313" key="5">
    <source>
        <dbReference type="Proteomes" id="UP000050164"/>
    </source>
</evidence>
<evidence type="ECO:0000256" key="1">
    <source>
        <dbReference type="SAM" id="MobiDB-lite"/>
    </source>
</evidence>
<name>A0A655A4S8_MYCTX</name>
<accession>A0A655A4S8</accession>